<name>A0A2M9BFB7_9ACTN</name>
<comment type="cofactor">
    <cofactor evidence="1">
        <name>Mg(2+)</name>
        <dbReference type="ChEBI" id="CHEBI:18420"/>
    </cofactor>
</comment>
<dbReference type="Proteomes" id="UP000230842">
    <property type="component" value="Unassembled WGS sequence"/>
</dbReference>
<dbReference type="InterPro" id="IPR015797">
    <property type="entry name" value="NUDIX_hydrolase-like_dom_sf"/>
</dbReference>
<dbReference type="GO" id="GO:0046872">
    <property type="term" value="F:metal ion binding"/>
    <property type="evidence" value="ECO:0007669"/>
    <property type="project" value="UniProtKB-KW"/>
</dbReference>
<evidence type="ECO:0000256" key="3">
    <source>
        <dbReference type="ARBA" id="ARBA00009595"/>
    </source>
</evidence>
<dbReference type="PANTHER" id="PTHR42904">
    <property type="entry name" value="NUDIX HYDROLASE, NUDC SUBFAMILY"/>
    <property type="match status" value="1"/>
</dbReference>
<dbReference type="InterPro" id="IPR015376">
    <property type="entry name" value="Znr_NADH_PPase"/>
</dbReference>
<dbReference type="EC" id="3.6.1.22" evidence="4"/>
<evidence type="ECO:0000259" key="10">
    <source>
        <dbReference type="PROSITE" id="PS51462"/>
    </source>
</evidence>
<dbReference type="GO" id="GO:0006742">
    <property type="term" value="P:NADP+ catabolic process"/>
    <property type="evidence" value="ECO:0007669"/>
    <property type="project" value="TreeGrafter"/>
</dbReference>
<dbReference type="Pfam" id="PF00293">
    <property type="entry name" value="NUDIX"/>
    <property type="match status" value="1"/>
</dbReference>
<keyword evidence="7" id="KW-0460">Magnesium</keyword>
<evidence type="ECO:0000256" key="8">
    <source>
        <dbReference type="ARBA" id="ARBA00023027"/>
    </source>
</evidence>
<comment type="caution">
    <text evidence="11">The sequence shown here is derived from an EMBL/GenBank/DDBJ whole genome shotgun (WGS) entry which is preliminary data.</text>
</comment>
<evidence type="ECO:0000256" key="9">
    <source>
        <dbReference type="ARBA" id="ARBA00023679"/>
    </source>
</evidence>
<keyword evidence="8" id="KW-0520">NAD</keyword>
<evidence type="ECO:0000256" key="6">
    <source>
        <dbReference type="ARBA" id="ARBA00022801"/>
    </source>
</evidence>
<dbReference type="NCBIfam" id="NF001299">
    <property type="entry name" value="PRK00241.1"/>
    <property type="match status" value="1"/>
</dbReference>
<dbReference type="Pfam" id="PF09297">
    <property type="entry name" value="Zn_ribbon_NUD"/>
    <property type="match status" value="1"/>
</dbReference>
<gene>
    <name evidence="11" type="ORF">CLV56_0857</name>
</gene>
<evidence type="ECO:0000256" key="2">
    <source>
        <dbReference type="ARBA" id="ARBA00001947"/>
    </source>
</evidence>
<protein>
    <recommendedName>
        <fullName evidence="4">NAD(+) diphosphatase</fullName>
        <ecNumber evidence="4">3.6.1.22</ecNumber>
    </recommendedName>
</protein>
<dbReference type="AlphaFoldDB" id="A0A2M9BFB7"/>
<dbReference type="GO" id="GO:0019677">
    <property type="term" value="P:NAD+ catabolic process"/>
    <property type="evidence" value="ECO:0007669"/>
    <property type="project" value="TreeGrafter"/>
</dbReference>
<dbReference type="GO" id="GO:0005829">
    <property type="term" value="C:cytosol"/>
    <property type="evidence" value="ECO:0007669"/>
    <property type="project" value="TreeGrafter"/>
</dbReference>
<comment type="cofactor">
    <cofactor evidence="2">
        <name>Zn(2+)</name>
        <dbReference type="ChEBI" id="CHEBI:29105"/>
    </cofactor>
</comment>
<accession>A0A2M9BFB7</accession>
<dbReference type="InterPro" id="IPR050241">
    <property type="entry name" value="NAD-cap_RNA_hydrolase_NudC"/>
</dbReference>
<dbReference type="SUPFAM" id="SSF55811">
    <property type="entry name" value="Nudix"/>
    <property type="match status" value="1"/>
</dbReference>
<proteinExistence type="inferred from homology"/>
<reference evidence="11 12" key="1">
    <citation type="submission" date="2017-11" db="EMBL/GenBank/DDBJ databases">
        <title>Genomic Encyclopedia of Archaeal and Bacterial Type Strains, Phase II (KMG-II): From Individual Species to Whole Genera.</title>
        <authorList>
            <person name="Goeker M."/>
        </authorList>
    </citation>
    <scope>NUCLEOTIDE SEQUENCE [LARGE SCALE GENOMIC DNA]</scope>
    <source>
        <strain evidence="11 12">DSM 27763</strain>
    </source>
</reference>
<keyword evidence="12" id="KW-1185">Reference proteome</keyword>
<dbReference type="RefSeq" id="WP_170224739.1">
    <property type="nucleotide sequence ID" value="NZ_PGEZ01000001.1"/>
</dbReference>
<evidence type="ECO:0000256" key="5">
    <source>
        <dbReference type="ARBA" id="ARBA00022723"/>
    </source>
</evidence>
<keyword evidence="5" id="KW-0479">Metal-binding</keyword>
<dbReference type="CDD" id="cd03429">
    <property type="entry name" value="NUDIX_NADH_pyrophosphatase_Nudt13"/>
    <property type="match status" value="1"/>
</dbReference>
<comment type="catalytic activity">
    <reaction evidence="9">
        <text>a 5'-end NAD(+)-phospho-ribonucleoside in mRNA + H2O = a 5'-end phospho-adenosine-phospho-ribonucleoside in mRNA + beta-nicotinamide D-ribonucleotide + 2 H(+)</text>
        <dbReference type="Rhea" id="RHEA:60876"/>
        <dbReference type="Rhea" id="RHEA-COMP:15698"/>
        <dbReference type="Rhea" id="RHEA-COMP:15719"/>
        <dbReference type="ChEBI" id="CHEBI:14649"/>
        <dbReference type="ChEBI" id="CHEBI:15377"/>
        <dbReference type="ChEBI" id="CHEBI:15378"/>
        <dbReference type="ChEBI" id="CHEBI:144029"/>
        <dbReference type="ChEBI" id="CHEBI:144051"/>
    </reaction>
    <physiologicalReaction direction="left-to-right" evidence="9">
        <dbReference type="Rhea" id="RHEA:60877"/>
    </physiologicalReaction>
</comment>
<evidence type="ECO:0000256" key="4">
    <source>
        <dbReference type="ARBA" id="ARBA00012381"/>
    </source>
</evidence>
<dbReference type="InterPro" id="IPR049734">
    <property type="entry name" value="NudC-like_C"/>
</dbReference>
<dbReference type="EMBL" id="PGEZ01000001">
    <property type="protein sequence ID" value="PJJ56646.1"/>
    <property type="molecule type" value="Genomic_DNA"/>
</dbReference>
<dbReference type="InterPro" id="IPR000086">
    <property type="entry name" value="NUDIX_hydrolase_dom"/>
</dbReference>
<dbReference type="PROSITE" id="PS51462">
    <property type="entry name" value="NUDIX"/>
    <property type="match status" value="1"/>
</dbReference>
<dbReference type="Gene3D" id="3.90.79.20">
    <property type="match status" value="1"/>
</dbReference>
<sequence>MTSGFTFAGGEHDRHSERRDLESLIPTLLADPTTRVLEVGGEHVGVVGTEDPTLRWRSPAESPRGEVIYLGTLDGLEHVAVMVDRVASPATALRLIAADLDPAQARMAVHAVGIAQWHRTHPRCARCGEPTDAAQGGHVRHCPVCGADHFPRSDPAVIMLITDEDDRALLGRRPTWPDGRFSTLAGFVEPGETLEDAVRRETHEETAVTVGDVWYASSQPWPFPSSLMLGFYGRALSTDITVDGTETADARWFTRDEVTEMTAAGALSLPGIVSISRWLIEGWHGGHVEGAWR</sequence>
<dbReference type="GO" id="GO:0035529">
    <property type="term" value="F:NADH pyrophosphatase activity"/>
    <property type="evidence" value="ECO:0007669"/>
    <property type="project" value="TreeGrafter"/>
</dbReference>
<evidence type="ECO:0000313" key="11">
    <source>
        <dbReference type="EMBL" id="PJJ56646.1"/>
    </source>
</evidence>
<keyword evidence="6" id="KW-0378">Hydrolase</keyword>
<evidence type="ECO:0000256" key="1">
    <source>
        <dbReference type="ARBA" id="ARBA00001946"/>
    </source>
</evidence>
<dbReference type="PANTHER" id="PTHR42904:SF6">
    <property type="entry name" value="NAD-CAPPED RNA HYDROLASE NUDT12"/>
    <property type="match status" value="1"/>
</dbReference>
<comment type="similarity">
    <text evidence="3">Belongs to the Nudix hydrolase family. NudC subfamily.</text>
</comment>
<evidence type="ECO:0000256" key="7">
    <source>
        <dbReference type="ARBA" id="ARBA00022842"/>
    </source>
</evidence>
<evidence type="ECO:0000313" key="12">
    <source>
        <dbReference type="Proteomes" id="UP000230842"/>
    </source>
</evidence>
<feature type="domain" description="Nudix hydrolase" evidence="10">
    <location>
        <begin position="151"/>
        <end position="281"/>
    </location>
</feature>
<dbReference type="Gene3D" id="3.90.79.10">
    <property type="entry name" value="Nucleoside Triphosphate Pyrophosphohydrolase"/>
    <property type="match status" value="1"/>
</dbReference>
<organism evidence="11 12">
    <name type="scientific">Mumia flava</name>
    <dbReference type="NCBI Taxonomy" id="1348852"/>
    <lineage>
        <taxon>Bacteria</taxon>
        <taxon>Bacillati</taxon>
        <taxon>Actinomycetota</taxon>
        <taxon>Actinomycetes</taxon>
        <taxon>Propionibacteriales</taxon>
        <taxon>Nocardioidaceae</taxon>
        <taxon>Mumia</taxon>
    </lineage>
</organism>